<keyword evidence="4" id="KW-1185">Reference proteome</keyword>
<sequence>MNIKLLVMLLLGLTAVHCKESTTVQESPVAEEQPFFNAGADPKPAGKTWKAVENMSDDFEGTTLNEKKWQKEPIGNDWNWIGRPPGLFKTDNVVVKDGKMNVTVGKLDKPTTINGSNFTHYGAIVRSLNPGQVGRYYECRMKANKTVMSSTFWLMTKYNCEKKLELDIQECVGRTSDKTASWAQKWNRIFHSNSIHRQTDCQPKPVQIQRQVTTETENWERFYVYGAWWKSADEIQFFLDGKYVYSITPDVAWDVPAYLQMAVETYDWNPISDDGGGVDSGSWEDRTTQYDWIRTWKLE</sequence>
<dbReference type="Gene3D" id="2.60.120.200">
    <property type="match status" value="1"/>
</dbReference>
<gene>
    <name evidence="3" type="ORF">GCM10007390_16920</name>
</gene>
<accession>A0A8J3D5Q0</accession>
<dbReference type="InterPro" id="IPR013320">
    <property type="entry name" value="ConA-like_dom_sf"/>
</dbReference>
<dbReference type="EMBL" id="BMXF01000001">
    <property type="protein sequence ID" value="GHB63704.1"/>
    <property type="molecule type" value="Genomic_DNA"/>
</dbReference>
<dbReference type="AlphaFoldDB" id="A0A8J3D5Q0"/>
<comment type="similarity">
    <text evidence="1">Belongs to the glycosyl hydrolase 16 family.</text>
</comment>
<evidence type="ECO:0000256" key="1">
    <source>
        <dbReference type="ARBA" id="ARBA00006865"/>
    </source>
</evidence>
<feature type="domain" description="GH16" evidence="2">
    <location>
        <begin position="47"/>
        <end position="299"/>
    </location>
</feature>
<evidence type="ECO:0000313" key="4">
    <source>
        <dbReference type="Proteomes" id="UP000598271"/>
    </source>
</evidence>
<evidence type="ECO:0000259" key="2">
    <source>
        <dbReference type="PROSITE" id="PS51762"/>
    </source>
</evidence>
<proteinExistence type="inferred from homology"/>
<evidence type="ECO:0000313" key="3">
    <source>
        <dbReference type="EMBL" id="GHB63704.1"/>
    </source>
</evidence>
<dbReference type="Proteomes" id="UP000598271">
    <property type="component" value="Unassembled WGS sequence"/>
</dbReference>
<name>A0A8J3D5Q0_9BACT</name>
<dbReference type="PROSITE" id="PS51762">
    <property type="entry name" value="GH16_2"/>
    <property type="match status" value="1"/>
</dbReference>
<organism evidence="3 4">
    <name type="scientific">Persicitalea jodogahamensis</name>
    <dbReference type="NCBI Taxonomy" id="402147"/>
    <lineage>
        <taxon>Bacteria</taxon>
        <taxon>Pseudomonadati</taxon>
        <taxon>Bacteroidota</taxon>
        <taxon>Cytophagia</taxon>
        <taxon>Cytophagales</taxon>
        <taxon>Spirosomataceae</taxon>
        <taxon>Persicitalea</taxon>
    </lineage>
</organism>
<dbReference type="SUPFAM" id="SSF49899">
    <property type="entry name" value="Concanavalin A-like lectins/glucanases"/>
    <property type="match status" value="1"/>
</dbReference>
<dbReference type="RefSeq" id="WP_189563870.1">
    <property type="nucleotide sequence ID" value="NZ_BMXF01000001.1"/>
</dbReference>
<comment type="caution">
    <text evidence="3">The sequence shown here is derived from an EMBL/GenBank/DDBJ whole genome shotgun (WGS) entry which is preliminary data.</text>
</comment>
<dbReference type="InterPro" id="IPR000757">
    <property type="entry name" value="Beta-glucanase-like"/>
</dbReference>
<dbReference type="GO" id="GO:0005975">
    <property type="term" value="P:carbohydrate metabolic process"/>
    <property type="evidence" value="ECO:0007669"/>
    <property type="project" value="InterPro"/>
</dbReference>
<reference evidence="3 4" key="1">
    <citation type="journal article" date="2014" name="Int. J. Syst. Evol. Microbiol.">
        <title>Complete genome sequence of Corynebacterium casei LMG S-19264T (=DSM 44701T), isolated from a smear-ripened cheese.</title>
        <authorList>
            <consortium name="US DOE Joint Genome Institute (JGI-PGF)"/>
            <person name="Walter F."/>
            <person name="Albersmeier A."/>
            <person name="Kalinowski J."/>
            <person name="Ruckert C."/>
        </authorList>
    </citation>
    <scope>NUCLEOTIDE SEQUENCE [LARGE SCALE GENOMIC DNA]</scope>
    <source>
        <strain evidence="3 4">KCTC 12866</strain>
    </source>
</reference>
<dbReference type="GO" id="GO:0004553">
    <property type="term" value="F:hydrolase activity, hydrolyzing O-glycosyl compounds"/>
    <property type="evidence" value="ECO:0007669"/>
    <property type="project" value="InterPro"/>
</dbReference>
<protein>
    <recommendedName>
        <fullName evidence="2">GH16 domain-containing protein</fullName>
    </recommendedName>
</protein>